<name>A0A813BCH4_9DINO</name>
<evidence type="ECO:0000313" key="2">
    <source>
        <dbReference type="Proteomes" id="UP000601435"/>
    </source>
</evidence>
<evidence type="ECO:0000313" key="1">
    <source>
        <dbReference type="EMBL" id="CAE7900161.1"/>
    </source>
</evidence>
<accession>A0A813BCH4</accession>
<keyword evidence="2" id="KW-1185">Reference proteome</keyword>
<sequence length="202" mass="22347">MQQVLSSTLLPKLAERLHGAWAQMLTAMQHKQCSALQAAMAKEEDALDFLVDLLSIGQPAVTQAIAEVIVCGPLLSQLHVLAERHRYVNRPKSIWEILMIDVENDGPVPSPERIDAMQAAEEESESACAAEEDPPDQLAAVLAVRSLAKFFQKMRKERLSGILVPLIQLLLWPAVPAEIAESKACAAEWRAREMQRNADMNC</sequence>
<protein>
    <submittedName>
        <fullName evidence="1">PncA protein</fullName>
    </submittedName>
</protein>
<comment type="caution">
    <text evidence="1">The sequence shown here is derived from an EMBL/GenBank/DDBJ whole genome shotgun (WGS) entry which is preliminary data.</text>
</comment>
<dbReference type="EMBL" id="CAJNJA010070174">
    <property type="protein sequence ID" value="CAE7900161.1"/>
    <property type="molecule type" value="Genomic_DNA"/>
</dbReference>
<proteinExistence type="predicted"/>
<gene>
    <name evidence="1" type="primary">pncA</name>
    <name evidence="1" type="ORF">SNEC2469_LOCUS30271</name>
</gene>
<reference evidence="1" key="1">
    <citation type="submission" date="2021-02" db="EMBL/GenBank/DDBJ databases">
        <authorList>
            <person name="Dougan E. K."/>
            <person name="Rhodes N."/>
            <person name="Thang M."/>
            <person name="Chan C."/>
        </authorList>
    </citation>
    <scope>NUCLEOTIDE SEQUENCE</scope>
</reference>
<organism evidence="1 2">
    <name type="scientific">Symbiodinium necroappetens</name>
    <dbReference type="NCBI Taxonomy" id="1628268"/>
    <lineage>
        <taxon>Eukaryota</taxon>
        <taxon>Sar</taxon>
        <taxon>Alveolata</taxon>
        <taxon>Dinophyceae</taxon>
        <taxon>Suessiales</taxon>
        <taxon>Symbiodiniaceae</taxon>
        <taxon>Symbiodinium</taxon>
    </lineage>
</organism>
<dbReference type="AlphaFoldDB" id="A0A813BCH4"/>
<dbReference type="Proteomes" id="UP000601435">
    <property type="component" value="Unassembled WGS sequence"/>
</dbReference>